<accession>B8HYS4</accession>
<name>B8HYS4_CYAP4</name>
<keyword evidence="1" id="KW-0175">Coiled coil</keyword>
<dbReference type="KEGG" id="cyn:Cyan7425_5310"/>
<feature type="coiled-coil region" evidence="1">
    <location>
        <begin position="154"/>
        <end position="209"/>
    </location>
</feature>
<reference evidence="2" key="1">
    <citation type="submission" date="2009-01" db="EMBL/GenBank/DDBJ databases">
        <title>Complete sequence of plasmid1 Cyanothece sp. PCC 7425.</title>
        <authorList>
            <consortium name="US DOE Joint Genome Institute"/>
            <person name="Lucas S."/>
            <person name="Copeland A."/>
            <person name="Lapidus A."/>
            <person name="Glavina del Rio T."/>
            <person name="Dalin E."/>
            <person name="Tice H."/>
            <person name="Bruce D."/>
            <person name="Goodwin L."/>
            <person name="Pitluck S."/>
            <person name="Sims D."/>
            <person name="Meineke L."/>
            <person name="Brettin T."/>
            <person name="Detter J.C."/>
            <person name="Han C."/>
            <person name="Larimer F."/>
            <person name="Land M."/>
            <person name="Hauser L."/>
            <person name="Kyrpides N."/>
            <person name="Ovchinnikova G."/>
            <person name="Liberton M."/>
            <person name="Stoeckel J."/>
            <person name="Banerjee A."/>
            <person name="Singh A."/>
            <person name="Page L."/>
            <person name="Sato H."/>
            <person name="Zhao L."/>
            <person name="Sherman L."/>
            <person name="Pakrasi H."/>
            <person name="Richardson P."/>
        </authorList>
    </citation>
    <scope>NUCLEOTIDE SEQUENCE</scope>
    <source>
        <strain evidence="2">PCC 7425</strain>
        <plasmid evidence="2">pP742501</plasmid>
    </source>
</reference>
<evidence type="ECO:0000313" key="2">
    <source>
        <dbReference type="EMBL" id="ACL47572.1"/>
    </source>
</evidence>
<protein>
    <submittedName>
        <fullName evidence="2">Uncharacterized protein</fullName>
    </submittedName>
</protein>
<gene>
    <name evidence="2" type="ordered locus">Cyan7425_5310</name>
</gene>
<evidence type="ECO:0000256" key="1">
    <source>
        <dbReference type="SAM" id="Coils"/>
    </source>
</evidence>
<organism evidence="2">
    <name type="scientific">Cyanothece sp. (strain PCC 7425 / ATCC 29141)</name>
    <dbReference type="NCBI Taxonomy" id="395961"/>
    <lineage>
        <taxon>Bacteria</taxon>
        <taxon>Bacillati</taxon>
        <taxon>Cyanobacteriota</taxon>
        <taxon>Cyanophyceae</taxon>
        <taxon>Gomontiellales</taxon>
        <taxon>Cyanothecaceae</taxon>
        <taxon>Cyanothece</taxon>
    </lineage>
</organism>
<keyword evidence="2" id="KW-0614">Plasmid</keyword>
<dbReference type="HOGENOM" id="CLU_1061428_0_0_3"/>
<proteinExistence type="predicted"/>
<geneLocation type="plasmid" evidence="2">
    <name>pP742501</name>
</geneLocation>
<dbReference type="AlphaFoldDB" id="B8HYS4"/>
<dbReference type="OrthoDB" id="565409at2"/>
<sequence length="240" mass="27082">MATPLAALHGEVHRFTGVIDRFGSFPTAENVVRTVCVRDLRLADSNRPVSPDHWWFPLRQVWEDLNLQPGDEVLFTTKIQRWTKGFQPAANNIVSLSKKNSPLRTAYGPGREPRSVVILRRAEVTEREPAETHLQVYEQLEAEDRVKSQFIGVIDRLEGTIRELKSELGVRQQQLSSTQVEVIQLSQEKQRLYQTVQQLEQQVNSSISRQGAAALLSLSILLALFTGFGMGSQPVRSPAR</sequence>
<dbReference type="EMBL" id="CP001345">
    <property type="protein sequence ID" value="ACL47572.1"/>
    <property type="molecule type" value="Genomic_DNA"/>
</dbReference>